<keyword evidence="2" id="KW-0238">DNA-binding</keyword>
<dbReference type="PROSITE" id="PS50987">
    <property type="entry name" value="HTH_ARSR_2"/>
    <property type="match status" value="1"/>
</dbReference>
<organism evidence="5 6">
    <name type="scientific">Paracoccus salipaludis</name>
    <dbReference type="NCBI Taxonomy" id="2032623"/>
    <lineage>
        <taxon>Bacteria</taxon>
        <taxon>Pseudomonadati</taxon>
        <taxon>Pseudomonadota</taxon>
        <taxon>Alphaproteobacteria</taxon>
        <taxon>Rhodobacterales</taxon>
        <taxon>Paracoccaceae</taxon>
        <taxon>Paracoccus</taxon>
    </lineage>
</organism>
<dbReference type="GO" id="GO:0003677">
    <property type="term" value="F:DNA binding"/>
    <property type="evidence" value="ECO:0007669"/>
    <property type="project" value="UniProtKB-KW"/>
</dbReference>
<reference evidence="5 6" key="1">
    <citation type="submission" date="2017-09" db="EMBL/GenBank/DDBJ databases">
        <title>Paracoccus alkalisoli sp. nov., isolated from saline alkaline soil.</title>
        <authorList>
            <person name="Dong X."/>
            <person name="Zhang G."/>
        </authorList>
    </citation>
    <scope>NUCLEOTIDE SEQUENCE [LARGE SCALE GENOMIC DNA]</scope>
    <source>
        <strain evidence="5 6">WN007</strain>
    </source>
</reference>
<dbReference type="NCBIfam" id="NF033788">
    <property type="entry name" value="HTH_metalloreg"/>
    <property type="match status" value="1"/>
</dbReference>
<dbReference type="PANTHER" id="PTHR33154">
    <property type="entry name" value="TRANSCRIPTIONAL REGULATOR, ARSR FAMILY"/>
    <property type="match status" value="1"/>
</dbReference>
<name>A0A2A2GN85_9RHOB</name>
<dbReference type="AlphaFoldDB" id="A0A2A2GN85"/>
<dbReference type="Gene3D" id="1.10.10.10">
    <property type="entry name" value="Winged helix-like DNA-binding domain superfamily/Winged helix DNA-binding domain"/>
    <property type="match status" value="1"/>
</dbReference>
<dbReference type="InterPro" id="IPR051081">
    <property type="entry name" value="HTH_MetalResp_TranReg"/>
</dbReference>
<evidence type="ECO:0000313" key="5">
    <source>
        <dbReference type="EMBL" id="PAU98305.1"/>
    </source>
</evidence>
<dbReference type="SMART" id="SM00418">
    <property type="entry name" value="HTH_ARSR"/>
    <property type="match status" value="1"/>
</dbReference>
<dbReference type="CDD" id="cd00090">
    <property type="entry name" value="HTH_ARSR"/>
    <property type="match status" value="1"/>
</dbReference>
<gene>
    <name evidence="5" type="ORF">CK240_03745</name>
</gene>
<dbReference type="PRINTS" id="PR00778">
    <property type="entry name" value="HTHARSR"/>
</dbReference>
<dbReference type="RefSeq" id="WP_095638988.1">
    <property type="nucleotide sequence ID" value="NZ_NSJZ01000002.1"/>
</dbReference>
<keyword evidence="3" id="KW-0804">Transcription</keyword>
<keyword evidence="6" id="KW-1185">Reference proteome</keyword>
<evidence type="ECO:0000313" key="6">
    <source>
        <dbReference type="Proteomes" id="UP000218023"/>
    </source>
</evidence>
<dbReference type="Pfam" id="PF01022">
    <property type="entry name" value="HTH_5"/>
    <property type="match status" value="1"/>
</dbReference>
<dbReference type="GO" id="GO:0003700">
    <property type="term" value="F:DNA-binding transcription factor activity"/>
    <property type="evidence" value="ECO:0007669"/>
    <property type="project" value="InterPro"/>
</dbReference>
<dbReference type="Proteomes" id="UP000218023">
    <property type="component" value="Unassembled WGS sequence"/>
</dbReference>
<protein>
    <submittedName>
        <fullName evidence="5">Transcriptional regulator</fullName>
    </submittedName>
</protein>
<dbReference type="EMBL" id="NSJZ01000002">
    <property type="protein sequence ID" value="PAU98305.1"/>
    <property type="molecule type" value="Genomic_DNA"/>
</dbReference>
<dbReference type="InterPro" id="IPR011991">
    <property type="entry name" value="ArsR-like_HTH"/>
</dbReference>
<dbReference type="InterPro" id="IPR036388">
    <property type="entry name" value="WH-like_DNA-bd_sf"/>
</dbReference>
<evidence type="ECO:0000256" key="2">
    <source>
        <dbReference type="ARBA" id="ARBA00023125"/>
    </source>
</evidence>
<accession>A0A2A2GN85</accession>
<dbReference type="SUPFAM" id="SSF46785">
    <property type="entry name" value="Winged helix' DNA-binding domain"/>
    <property type="match status" value="1"/>
</dbReference>
<evidence type="ECO:0000256" key="3">
    <source>
        <dbReference type="ARBA" id="ARBA00023163"/>
    </source>
</evidence>
<dbReference type="PANTHER" id="PTHR33154:SF28">
    <property type="entry name" value="HTH-TYPE TRANSCRIPTIONAL REGULATOR YGAV-RELATED"/>
    <property type="match status" value="1"/>
</dbReference>
<keyword evidence="1" id="KW-0805">Transcription regulation</keyword>
<dbReference type="OrthoDB" id="194599at2"/>
<feature type="domain" description="HTH arsR-type" evidence="4">
    <location>
        <begin position="20"/>
        <end position="114"/>
    </location>
</feature>
<evidence type="ECO:0000256" key="1">
    <source>
        <dbReference type="ARBA" id="ARBA00023015"/>
    </source>
</evidence>
<proteinExistence type="predicted"/>
<dbReference type="InterPro" id="IPR001845">
    <property type="entry name" value="HTH_ArsR_DNA-bd_dom"/>
</dbReference>
<sequence length="114" mass="12339">MSNSVNANTSGRDIAGSAAALQERAEDVAARLALIANARRLLILCELAKGERSVGALQRAVGLSQSALSQHLARLREAGMVDTRREGQTIHYRLCDPDLEILMDALYEAFCRDG</sequence>
<dbReference type="InterPro" id="IPR036390">
    <property type="entry name" value="WH_DNA-bd_sf"/>
</dbReference>
<evidence type="ECO:0000259" key="4">
    <source>
        <dbReference type="PROSITE" id="PS50987"/>
    </source>
</evidence>
<comment type="caution">
    <text evidence="5">The sequence shown here is derived from an EMBL/GenBank/DDBJ whole genome shotgun (WGS) entry which is preliminary data.</text>
</comment>